<evidence type="ECO:0000313" key="4">
    <source>
        <dbReference type="Proteomes" id="UP000499080"/>
    </source>
</evidence>
<proteinExistence type="predicted"/>
<dbReference type="AlphaFoldDB" id="A0A4Y2MJB5"/>
<dbReference type="Proteomes" id="UP000499080">
    <property type="component" value="Unassembled WGS sequence"/>
</dbReference>
<feature type="compositionally biased region" description="Low complexity" evidence="1">
    <location>
        <begin position="54"/>
        <end position="102"/>
    </location>
</feature>
<dbReference type="Gene3D" id="3.30.40.10">
    <property type="entry name" value="Zinc/RING finger domain, C3HC4 (zinc finger)"/>
    <property type="match status" value="1"/>
</dbReference>
<dbReference type="EMBL" id="BGPR01007432">
    <property type="protein sequence ID" value="GBN26800.1"/>
    <property type="molecule type" value="Genomic_DNA"/>
</dbReference>
<sequence>MKAVPLNHLKLTGAARKAFASKTPSKIPVSGNQVQSSKRRNKTTLNSKKYSKLPSSSTSANSPSATGDSSSTNSSTSLPASSLSPPASSSSPTSGSSSSPASSYTHLGSAYSAAMRERFSRLSTKCCICKTHQPERLLLCDKEGCLKTYHLKCLGLSIVPQGADSDSDKEVPDMCYDHEQIKLADQ</sequence>
<evidence type="ECO:0008006" key="5">
    <source>
        <dbReference type="Google" id="ProtNLM"/>
    </source>
</evidence>
<dbReference type="SUPFAM" id="SSF57903">
    <property type="entry name" value="FYVE/PHD zinc finger"/>
    <property type="match status" value="1"/>
</dbReference>
<evidence type="ECO:0000256" key="1">
    <source>
        <dbReference type="SAM" id="MobiDB-lite"/>
    </source>
</evidence>
<dbReference type="EMBL" id="BGPR01007427">
    <property type="protein sequence ID" value="GBN26763.1"/>
    <property type="molecule type" value="Genomic_DNA"/>
</dbReference>
<keyword evidence="4" id="KW-1185">Reference proteome</keyword>
<evidence type="ECO:0000313" key="2">
    <source>
        <dbReference type="EMBL" id="GBN26763.1"/>
    </source>
</evidence>
<reference evidence="2 4" key="1">
    <citation type="journal article" date="2019" name="Sci. Rep.">
        <title>Orb-weaving spider Araneus ventricosus genome elucidates the spidroin gene catalogue.</title>
        <authorList>
            <person name="Kono N."/>
            <person name="Nakamura H."/>
            <person name="Ohtoshi R."/>
            <person name="Moran D.A.P."/>
            <person name="Shinohara A."/>
            <person name="Yoshida Y."/>
            <person name="Fujiwara M."/>
            <person name="Mori M."/>
            <person name="Tomita M."/>
            <person name="Arakawa K."/>
        </authorList>
    </citation>
    <scope>NUCLEOTIDE SEQUENCE [LARGE SCALE GENOMIC DNA]</scope>
</reference>
<protein>
    <recommendedName>
        <fullName evidence="5">Zinc finger PHD-type domain-containing protein</fullName>
    </recommendedName>
</protein>
<organism evidence="2 4">
    <name type="scientific">Araneus ventricosus</name>
    <name type="common">Orbweaver spider</name>
    <name type="synonym">Epeira ventricosa</name>
    <dbReference type="NCBI Taxonomy" id="182803"/>
    <lineage>
        <taxon>Eukaryota</taxon>
        <taxon>Metazoa</taxon>
        <taxon>Ecdysozoa</taxon>
        <taxon>Arthropoda</taxon>
        <taxon>Chelicerata</taxon>
        <taxon>Arachnida</taxon>
        <taxon>Araneae</taxon>
        <taxon>Araneomorphae</taxon>
        <taxon>Entelegynae</taxon>
        <taxon>Araneoidea</taxon>
        <taxon>Araneidae</taxon>
        <taxon>Araneus</taxon>
    </lineage>
</organism>
<evidence type="ECO:0000313" key="3">
    <source>
        <dbReference type="EMBL" id="GBN26800.1"/>
    </source>
</evidence>
<name>A0A4Y2MJB5_ARAVE</name>
<dbReference type="InterPro" id="IPR011011">
    <property type="entry name" value="Znf_FYVE_PHD"/>
</dbReference>
<dbReference type="InterPro" id="IPR013083">
    <property type="entry name" value="Znf_RING/FYVE/PHD"/>
</dbReference>
<accession>A0A4Y2MJB5</accession>
<feature type="region of interest" description="Disordered" evidence="1">
    <location>
        <begin position="1"/>
        <end position="102"/>
    </location>
</feature>
<dbReference type="OrthoDB" id="1903104at2759"/>
<comment type="caution">
    <text evidence="2">The sequence shown here is derived from an EMBL/GenBank/DDBJ whole genome shotgun (WGS) entry which is preliminary data.</text>
</comment>
<gene>
    <name evidence="3" type="ORF">AVEN_138069_1</name>
    <name evidence="2" type="ORF">AVEN_39607_1</name>
</gene>